<proteinExistence type="predicted"/>
<name>A0A3N4I1F8_ASCIM</name>
<dbReference type="AlphaFoldDB" id="A0A3N4I1F8"/>
<evidence type="ECO:0000313" key="1">
    <source>
        <dbReference type="EMBL" id="RPA79216.1"/>
    </source>
</evidence>
<protein>
    <submittedName>
        <fullName evidence="1">Uncharacterized protein</fullName>
    </submittedName>
</protein>
<evidence type="ECO:0000313" key="2">
    <source>
        <dbReference type="Proteomes" id="UP000275078"/>
    </source>
</evidence>
<dbReference type="Proteomes" id="UP000275078">
    <property type="component" value="Unassembled WGS sequence"/>
</dbReference>
<keyword evidence="2" id="KW-1185">Reference proteome</keyword>
<gene>
    <name evidence="1" type="ORF">BJ508DRAFT_142721</name>
</gene>
<reference evidence="1 2" key="1">
    <citation type="journal article" date="2018" name="Nat. Ecol. Evol.">
        <title>Pezizomycetes genomes reveal the molecular basis of ectomycorrhizal truffle lifestyle.</title>
        <authorList>
            <person name="Murat C."/>
            <person name="Payen T."/>
            <person name="Noel B."/>
            <person name="Kuo A."/>
            <person name="Morin E."/>
            <person name="Chen J."/>
            <person name="Kohler A."/>
            <person name="Krizsan K."/>
            <person name="Balestrini R."/>
            <person name="Da Silva C."/>
            <person name="Montanini B."/>
            <person name="Hainaut M."/>
            <person name="Levati E."/>
            <person name="Barry K.W."/>
            <person name="Belfiori B."/>
            <person name="Cichocki N."/>
            <person name="Clum A."/>
            <person name="Dockter R.B."/>
            <person name="Fauchery L."/>
            <person name="Guy J."/>
            <person name="Iotti M."/>
            <person name="Le Tacon F."/>
            <person name="Lindquist E.A."/>
            <person name="Lipzen A."/>
            <person name="Malagnac F."/>
            <person name="Mello A."/>
            <person name="Molinier V."/>
            <person name="Miyauchi S."/>
            <person name="Poulain J."/>
            <person name="Riccioni C."/>
            <person name="Rubini A."/>
            <person name="Sitrit Y."/>
            <person name="Splivallo R."/>
            <person name="Traeger S."/>
            <person name="Wang M."/>
            <person name="Zifcakova L."/>
            <person name="Wipf D."/>
            <person name="Zambonelli A."/>
            <person name="Paolocci F."/>
            <person name="Nowrousian M."/>
            <person name="Ottonello S."/>
            <person name="Baldrian P."/>
            <person name="Spatafora J.W."/>
            <person name="Henrissat B."/>
            <person name="Nagy L.G."/>
            <person name="Aury J.M."/>
            <person name="Wincker P."/>
            <person name="Grigoriev I.V."/>
            <person name="Bonfante P."/>
            <person name="Martin F.M."/>
        </authorList>
    </citation>
    <scope>NUCLEOTIDE SEQUENCE [LARGE SCALE GENOMIC DNA]</scope>
    <source>
        <strain evidence="1 2">RN42</strain>
    </source>
</reference>
<sequence>MPVSYFEEIVSIAQFSASNLDFRRGGWKASLFVLLWRFLLTVLRSDGPISSRTTESYSKDRPKYKVMQSFGFALPELRAPRSWCYYALGRDHRVPSVVTSSMPSNIMTMGPFRSSLARFAEKGLRKKIAQEGWPVLDTQCRAEASKSCFSTLKQCLLHRLSQLLSRVCLQMGASYIDPDAPIRRQKAFSAERLARNVAGSSTSSVSCQKF</sequence>
<dbReference type="EMBL" id="ML119701">
    <property type="protein sequence ID" value="RPA79216.1"/>
    <property type="molecule type" value="Genomic_DNA"/>
</dbReference>
<organism evidence="1 2">
    <name type="scientific">Ascobolus immersus RN42</name>
    <dbReference type="NCBI Taxonomy" id="1160509"/>
    <lineage>
        <taxon>Eukaryota</taxon>
        <taxon>Fungi</taxon>
        <taxon>Dikarya</taxon>
        <taxon>Ascomycota</taxon>
        <taxon>Pezizomycotina</taxon>
        <taxon>Pezizomycetes</taxon>
        <taxon>Pezizales</taxon>
        <taxon>Ascobolaceae</taxon>
        <taxon>Ascobolus</taxon>
    </lineage>
</organism>
<accession>A0A3N4I1F8</accession>